<organism evidence="2">
    <name type="scientific">Tetraodon nigroviridis</name>
    <name type="common">Spotted green pufferfish</name>
    <name type="synonym">Chelonodon nigroviridis</name>
    <dbReference type="NCBI Taxonomy" id="99883"/>
    <lineage>
        <taxon>Eukaryota</taxon>
        <taxon>Metazoa</taxon>
        <taxon>Chordata</taxon>
        <taxon>Craniata</taxon>
        <taxon>Vertebrata</taxon>
        <taxon>Euteleostomi</taxon>
        <taxon>Actinopterygii</taxon>
        <taxon>Neopterygii</taxon>
        <taxon>Teleostei</taxon>
        <taxon>Neoteleostei</taxon>
        <taxon>Acanthomorphata</taxon>
        <taxon>Eupercaria</taxon>
        <taxon>Tetraodontiformes</taxon>
        <taxon>Tetradontoidea</taxon>
        <taxon>Tetraodontidae</taxon>
        <taxon>Tetraodon</taxon>
    </lineage>
</organism>
<sequence length="33" mass="3638">AYINLAAKLGLWVILCLGPYVFSELNLGGLPRY</sequence>
<reference evidence="2" key="1">
    <citation type="journal article" date="2004" name="Nature">
        <title>Genome duplication in the teleost fish Tetraodon nigroviridis reveals the early vertebrate proto-karyotype.</title>
        <authorList>
            <person name="Jaillon O."/>
            <person name="Aury J.-M."/>
            <person name="Brunet F."/>
            <person name="Petit J.-L."/>
            <person name="Stange-Thomann N."/>
            <person name="Mauceli E."/>
            <person name="Bouneau L."/>
            <person name="Fischer C."/>
            <person name="Ozouf-Costaz C."/>
            <person name="Bernot A."/>
            <person name="Nicaud S."/>
            <person name="Jaffe D."/>
            <person name="Fisher S."/>
            <person name="Lutfalla G."/>
            <person name="Dossat C."/>
            <person name="Segurens B."/>
            <person name="Dasilva C."/>
            <person name="Salanoubat M."/>
            <person name="Levy M."/>
            <person name="Boudet N."/>
            <person name="Castellano S."/>
            <person name="Anthouard V."/>
            <person name="Jubin C."/>
            <person name="Castelli V."/>
            <person name="Katinka M."/>
            <person name="Vacherie B."/>
            <person name="Biemont C."/>
            <person name="Skalli Z."/>
            <person name="Cattolico L."/>
            <person name="Poulain J."/>
            <person name="De Berardinis V."/>
            <person name="Cruaud C."/>
            <person name="Duprat S."/>
            <person name="Brottier P."/>
            <person name="Coutanceau J.-P."/>
            <person name="Gouzy J."/>
            <person name="Parra G."/>
            <person name="Lardier G."/>
            <person name="Chapple C."/>
            <person name="McKernan K.J."/>
            <person name="McEwan P."/>
            <person name="Bosak S."/>
            <person name="Kellis M."/>
            <person name="Volff J.-N."/>
            <person name="Guigo R."/>
            <person name="Zody M.C."/>
            <person name="Mesirov J."/>
            <person name="Lindblad-Toh K."/>
            <person name="Birren B."/>
            <person name="Nusbaum C."/>
            <person name="Kahn D."/>
            <person name="Robinson-Rechavi M."/>
            <person name="Laudet V."/>
            <person name="Schachter V."/>
            <person name="Quetier F."/>
            <person name="Saurin W."/>
            <person name="Scarpelli C."/>
            <person name="Wincker P."/>
            <person name="Lander E.S."/>
            <person name="Weissenbach J."/>
            <person name="Roest Crollius H."/>
        </authorList>
    </citation>
    <scope>NUCLEOTIDE SEQUENCE [LARGE SCALE GENOMIC DNA]</scope>
</reference>
<feature type="non-terminal residue" evidence="2">
    <location>
        <position position="1"/>
    </location>
</feature>
<feature type="non-terminal residue" evidence="2">
    <location>
        <position position="33"/>
    </location>
</feature>
<dbReference type="AlphaFoldDB" id="Q4TAC7"/>
<dbReference type="InterPro" id="IPR017853">
    <property type="entry name" value="GH"/>
</dbReference>
<accession>Q4TAC7</accession>
<dbReference type="InterPro" id="IPR031330">
    <property type="entry name" value="Gly_Hdrlase_35_cat"/>
</dbReference>
<dbReference type="Gene3D" id="3.20.20.80">
    <property type="entry name" value="Glycosidases"/>
    <property type="match status" value="1"/>
</dbReference>
<evidence type="ECO:0000259" key="1">
    <source>
        <dbReference type="Pfam" id="PF01301"/>
    </source>
</evidence>
<dbReference type="OrthoDB" id="1657402at2759"/>
<proteinExistence type="predicted"/>
<feature type="domain" description="Glycoside hydrolase 35 catalytic" evidence="1">
    <location>
        <begin position="2"/>
        <end position="32"/>
    </location>
</feature>
<dbReference type="Pfam" id="PF01301">
    <property type="entry name" value="Glyco_hydro_35"/>
    <property type="match status" value="1"/>
</dbReference>
<dbReference type="EMBL" id="CAAE01007389">
    <property type="protein sequence ID" value="CAF90155.1"/>
    <property type="molecule type" value="Genomic_DNA"/>
</dbReference>
<dbReference type="SUPFAM" id="SSF51445">
    <property type="entry name" value="(Trans)glycosidases"/>
    <property type="match status" value="1"/>
</dbReference>
<reference evidence="2" key="2">
    <citation type="submission" date="2004-02" db="EMBL/GenBank/DDBJ databases">
        <authorList>
            <consortium name="Genoscope"/>
            <consortium name="Whitehead Institute Centre for Genome Research"/>
        </authorList>
    </citation>
    <scope>NUCLEOTIDE SEQUENCE</scope>
</reference>
<protein>
    <submittedName>
        <fullName evidence="2">(spotted green pufferfish) hypothetical protein</fullName>
    </submittedName>
</protein>
<comment type="caution">
    <text evidence="2">The sequence shown here is derived from an EMBL/GenBank/DDBJ whole genome shotgun (WGS) entry which is preliminary data.</text>
</comment>
<dbReference type="KEGG" id="tng:GSTEN00004274G001"/>
<name>Q4TAC7_TETNG</name>
<gene>
    <name evidence="2" type="ORF">GSTENG00004274001</name>
</gene>
<evidence type="ECO:0000313" key="2">
    <source>
        <dbReference type="EMBL" id="CAF90155.1"/>
    </source>
</evidence>